<feature type="region of interest" description="Disordered" evidence="1">
    <location>
        <begin position="1"/>
        <end position="22"/>
    </location>
</feature>
<evidence type="ECO:0000313" key="3">
    <source>
        <dbReference type="Proteomes" id="UP000324222"/>
    </source>
</evidence>
<comment type="caution">
    <text evidence="2">The sequence shown here is derived from an EMBL/GenBank/DDBJ whole genome shotgun (WGS) entry which is preliminary data.</text>
</comment>
<sequence length="59" mass="6597">MIRPRADKGGFGNVSSNSVSERVSKAVEWRRGAGKVVYTFAAVRREPDQSPPRRHDQVT</sequence>
<name>A0A5B7FH45_PORTR</name>
<proteinExistence type="predicted"/>
<keyword evidence="3" id="KW-1185">Reference proteome</keyword>
<evidence type="ECO:0000313" key="2">
    <source>
        <dbReference type="EMBL" id="MPC44865.1"/>
    </source>
</evidence>
<organism evidence="2 3">
    <name type="scientific">Portunus trituberculatus</name>
    <name type="common">Swimming crab</name>
    <name type="synonym">Neptunus trituberculatus</name>
    <dbReference type="NCBI Taxonomy" id="210409"/>
    <lineage>
        <taxon>Eukaryota</taxon>
        <taxon>Metazoa</taxon>
        <taxon>Ecdysozoa</taxon>
        <taxon>Arthropoda</taxon>
        <taxon>Crustacea</taxon>
        <taxon>Multicrustacea</taxon>
        <taxon>Malacostraca</taxon>
        <taxon>Eumalacostraca</taxon>
        <taxon>Eucarida</taxon>
        <taxon>Decapoda</taxon>
        <taxon>Pleocyemata</taxon>
        <taxon>Brachyura</taxon>
        <taxon>Eubrachyura</taxon>
        <taxon>Portunoidea</taxon>
        <taxon>Portunidae</taxon>
        <taxon>Portuninae</taxon>
        <taxon>Portunus</taxon>
    </lineage>
</organism>
<dbReference type="Proteomes" id="UP000324222">
    <property type="component" value="Unassembled WGS sequence"/>
</dbReference>
<dbReference type="AlphaFoldDB" id="A0A5B7FH45"/>
<protein>
    <submittedName>
        <fullName evidence="2">Uncharacterized protein</fullName>
    </submittedName>
</protein>
<gene>
    <name evidence="2" type="ORF">E2C01_038547</name>
</gene>
<reference evidence="2 3" key="1">
    <citation type="submission" date="2019-05" db="EMBL/GenBank/DDBJ databases">
        <title>Another draft genome of Portunus trituberculatus and its Hox gene families provides insights of decapod evolution.</title>
        <authorList>
            <person name="Jeong J.-H."/>
            <person name="Song I."/>
            <person name="Kim S."/>
            <person name="Choi T."/>
            <person name="Kim D."/>
            <person name="Ryu S."/>
            <person name="Kim W."/>
        </authorList>
    </citation>
    <scope>NUCLEOTIDE SEQUENCE [LARGE SCALE GENOMIC DNA]</scope>
    <source>
        <tissue evidence="2">Muscle</tissue>
    </source>
</reference>
<dbReference type="EMBL" id="VSRR010006471">
    <property type="protein sequence ID" value="MPC44865.1"/>
    <property type="molecule type" value="Genomic_DNA"/>
</dbReference>
<evidence type="ECO:0000256" key="1">
    <source>
        <dbReference type="SAM" id="MobiDB-lite"/>
    </source>
</evidence>
<accession>A0A5B7FH45</accession>